<evidence type="ECO:0000256" key="8">
    <source>
        <dbReference type="HAMAP-Rule" id="MF_00478"/>
    </source>
</evidence>
<comment type="function">
    <text evidence="8">Part of a membrane-bound complex that couples electron transfer with translocation of ions across the membrane.</text>
</comment>
<feature type="transmembrane region" description="Helical" evidence="8">
    <location>
        <begin position="135"/>
        <end position="161"/>
    </location>
</feature>
<feature type="transmembrane region" description="Helical" evidence="8">
    <location>
        <begin position="70"/>
        <end position="90"/>
    </location>
</feature>
<keyword evidence="8" id="KW-1003">Cell membrane</keyword>
<dbReference type="InterPro" id="IPR010968">
    <property type="entry name" value="RnfE"/>
</dbReference>
<organism evidence="9 10">
    <name type="scientific">Candidatus Flavonifractor merdipullorum</name>
    <dbReference type="NCBI Taxonomy" id="2838590"/>
    <lineage>
        <taxon>Bacteria</taxon>
        <taxon>Bacillati</taxon>
        <taxon>Bacillota</taxon>
        <taxon>Clostridia</taxon>
        <taxon>Eubacteriales</taxon>
        <taxon>Oscillospiraceae</taxon>
        <taxon>Flavonifractor</taxon>
    </lineage>
</organism>
<dbReference type="EC" id="7.-.-.-" evidence="8"/>
<keyword evidence="4 8" id="KW-1278">Translocase</keyword>
<dbReference type="NCBIfam" id="TIGR01948">
    <property type="entry name" value="rnfE"/>
    <property type="match status" value="1"/>
</dbReference>
<keyword evidence="3 8" id="KW-0812">Transmembrane</keyword>
<dbReference type="Pfam" id="PF02508">
    <property type="entry name" value="Rnf-Nqr"/>
    <property type="match status" value="1"/>
</dbReference>
<dbReference type="GO" id="GO:0012505">
    <property type="term" value="C:endomembrane system"/>
    <property type="evidence" value="ECO:0007669"/>
    <property type="project" value="UniProtKB-SubCell"/>
</dbReference>
<sequence length="213" mass="22484">MNIKQQFKEGLITQNPVTVQLLGMCSTMAITTTLFNGIGMGLSVLVILTLSNIIISLLRKIIPNKVRIACYIVVIAGFVTIVDLLLKAYLPDLSSSLGLFIPLIVVNCIILGRAESFASKNSVAASAIDGIAQGLGYTIILVVMCVVREFLGGGTFGAGVISAKGIQILPSGIPALGMILPVGGFLTLAVVIAAMQYFLNRPKKDETSEEVSK</sequence>
<evidence type="ECO:0000313" key="9">
    <source>
        <dbReference type="EMBL" id="HIW94051.1"/>
    </source>
</evidence>
<dbReference type="InterPro" id="IPR003667">
    <property type="entry name" value="NqrDE/RnfAE"/>
</dbReference>
<dbReference type="EMBL" id="DXGA01000118">
    <property type="protein sequence ID" value="HIW94051.1"/>
    <property type="molecule type" value="Genomic_DNA"/>
</dbReference>
<evidence type="ECO:0000256" key="6">
    <source>
        <dbReference type="ARBA" id="ARBA00022989"/>
    </source>
</evidence>
<dbReference type="PANTHER" id="PTHR30586">
    <property type="entry name" value="ELECTRON TRANSPORT COMPLEX PROTEIN RNFE"/>
    <property type="match status" value="1"/>
</dbReference>
<keyword evidence="2 8" id="KW-0813">Transport</keyword>
<keyword evidence="6 8" id="KW-1133">Transmembrane helix</keyword>
<dbReference type="AlphaFoldDB" id="A0A9D1UPC7"/>
<feature type="transmembrane region" description="Helical" evidence="8">
    <location>
        <begin position="38"/>
        <end position="58"/>
    </location>
</feature>
<dbReference type="HAMAP" id="MF_00478">
    <property type="entry name" value="RsxE_RnfE"/>
    <property type="match status" value="1"/>
</dbReference>
<evidence type="ECO:0000256" key="4">
    <source>
        <dbReference type="ARBA" id="ARBA00022967"/>
    </source>
</evidence>
<evidence type="ECO:0000256" key="1">
    <source>
        <dbReference type="ARBA" id="ARBA00004127"/>
    </source>
</evidence>
<keyword evidence="5 8" id="KW-0249">Electron transport</keyword>
<evidence type="ECO:0000256" key="5">
    <source>
        <dbReference type="ARBA" id="ARBA00022982"/>
    </source>
</evidence>
<dbReference type="PANTHER" id="PTHR30586:SF0">
    <property type="entry name" value="ION-TRANSLOCATING OXIDOREDUCTASE COMPLEX SUBUNIT E"/>
    <property type="match status" value="1"/>
</dbReference>
<reference evidence="9" key="1">
    <citation type="journal article" date="2021" name="PeerJ">
        <title>Extensive microbial diversity within the chicken gut microbiome revealed by metagenomics and culture.</title>
        <authorList>
            <person name="Gilroy R."/>
            <person name="Ravi A."/>
            <person name="Getino M."/>
            <person name="Pursley I."/>
            <person name="Horton D.L."/>
            <person name="Alikhan N.F."/>
            <person name="Baker D."/>
            <person name="Gharbi K."/>
            <person name="Hall N."/>
            <person name="Watson M."/>
            <person name="Adriaenssens E.M."/>
            <person name="Foster-Nyarko E."/>
            <person name="Jarju S."/>
            <person name="Secka A."/>
            <person name="Antonio M."/>
            <person name="Oren A."/>
            <person name="Chaudhuri R.R."/>
            <person name="La Ragione R."/>
            <person name="Hildebrand F."/>
            <person name="Pallen M.J."/>
        </authorList>
    </citation>
    <scope>NUCLEOTIDE SEQUENCE</scope>
    <source>
        <strain evidence="9">ChiGjej6B6-1540</strain>
    </source>
</reference>
<comment type="subcellular location">
    <subcellularLocation>
        <location evidence="8">Cell membrane</location>
        <topology evidence="8">Multi-pass membrane protein</topology>
    </subcellularLocation>
    <subcellularLocation>
        <location evidence="1">Endomembrane system</location>
        <topology evidence="1">Multi-pass membrane protein</topology>
    </subcellularLocation>
</comment>
<comment type="subunit">
    <text evidence="8">The complex is composed of six subunits: RnfA, RnfB, RnfC, RnfD, RnfE and RnfG.</text>
</comment>
<keyword evidence="7 8" id="KW-0472">Membrane</keyword>
<name>A0A9D1UPC7_9FIRM</name>
<dbReference type="GO" id="GO:0005886">
    <property type="term" value="C:plasma membrane"/>
    <property type="evidence" value="ECO:0007669"/>
    <property type="project" value="UniProtKB-SubCell"/>
</dbReference>
<comment type="caution">
    <text evidence="9">The sequence shown here is derived from an EMBL/GenBank/DDBJ whole genome shotgun (WGS) entry which is preliminary data.</text>
</comment>
<evidence type="ECO:0000256" key="7">
    <source>
        <dbReference type="ARBA" id="ARBA00023136"/>
    </source>
</evidence>
<comment type="similarity">
    <text evidence="8">Belongs to the NqrDE/RnfAE family.</text>
</comment>
<evidence type="ECO:0000256" key="3">
    <source>
        <dbReference type="ARBA" id="ARBA00022692"/>
    </source>
</evidence>
<dbReference type="PIRSF" id="PIRSF006102">
    <property type="entry name" value="NQR_DE"/>
    <property type="match status" value="1"/>
</dbReference>
<feature type="transmembrane region" description="Helical" evidence="8">
    <location>
        <begin position="96"/>
        <end position="114"/>
    </location>
</feature>
<reference evidence="9" key="2">
    <citation type="submission" date="2021-04" db="EMBL/GenBank/DDBJ databases">
        <authorList>
            <person name="Gilroy R."/>
        </authorList>
    </citation>
    <scope>NUCLEOTIDE SEQUENCE</scope>
    <source>
        <strain evidence="9">ChiGjej6B6-1540</strain>
    </source>
</reference>
<evidence type="ECO:0000256" key="2">
    <source>
        <dbReference type="ARBA" id="ARBA00022448"/>
    </source>
</evidence>
<dbReference type="GO" id="GO:0022900">
    <property type="term" value="P:electron transport chain"/>
    <property type="evidence" value="ECO:0007669"/>
    <property type="project" value="UniProtKB-UniRule"/>
</dbReference>
<gene>
    <name evidence="8" type="primary">rnfE</name>
    <name evidence="9" type="ORF">H9868_05870</name>
</gene>
<proteinExistence type="inferred from homology"/>
<feature type="transmembrane region" description="Helical" evidence="8">
    <location>
        <begin position="173"/>
        <end position="199"/>
    </location>
</feature>
<dbReference type="NCBIfam" id="NF009070">
    <property type="entry name" value="PRK12405.1"/>
    <property type="match status" value="1"/>
</dbReference>
<protein>
    <recommendedName>
        <fullName evidence="8">Ion-translocating oxidoreductase complex subunit E</fullName>
        <ecNumber evidence="8">7.-.-.-</ecNumber>
    </recommendedName>
    <alternativeName>
        <fullName evidence="8">Rnf electron transport complex subunit E</fullName>
    </alternativeName>
</protein>
<accession>A0A9D1UPC7</accession>
<evidence type="ECO:0000313" key="10">
    <source>
        <dbReference type="Proteomes" id="UP000824192"/>
    </source>
</evidence>
<dbReference type="Proteomes" id="UP000824192">
    <property type="component" value="Unassembled WGS sequence"/>
</dbReference>